<evidence type="ECO:0000313" key="2">
    <source>
        <dbReference type="Proteomes" id="UP000315496"/>
    </source>
</evidence>
<organism evidence="1 2">
    <name type="scientific">Giardia muris</name>
    <dbReference type="NCBI Taxonomy" id="5742"/>
    <lineage>
        <taxon>Eukaryota</taxon>
        <taxon>Metamonada</taxon>
        <taxon>Diplomonadida</taxon>
        <taxon>Hexamitidae</taxon>
        <taxon>Giardiinae</taxon>
        <taxon>Giardia</taxon>
    </lineage>
</organism>
<dbReference type="SUPFAM" id="SSF47923">
    <property type="entry name" value="Ypt/Rab-GAP domain of gyp1p"/>
    <property type="match status" value="1"/>
</dbReference>
<name>A0A4Z1SLK8_GIAMU</name>
<dbReference type="VEuPathDB" id="GiardiaDB:GMRT_10475"/>
<proteinExistence type="predicted"/>
<keyword evidence="2" id="KW-1185">Reference proteome</keyword>
<comment type="caution">
    <text evidence="1">The sequence shown here is derived from an EMBL/GenBank/DDBJ whole genome shotgun (WGS) entry which is preliminary data.</text>
</comment>
<sequence length="507" mass="57251">MSTSKAHQIGFLGVLLRHKDIPQWVTEAYVLKFESGAASTDAEFVQKRDAVLRILGIDASRYPSRHPEIGAEDWEALEADWNELLSRPPSGETLSHLNALLLRVGTIPPYFRRRSWLYLCSSEVKEAEEICQILATPKRDSSPQSVTTRGTNEDYYKRYRTDNEDKLIPIDAIVEQEGKVWSMRYVRGNRLLMADIERTFRDVWLYDPDSPMFSELCDVLVSAISANGCTYIQGLTYLCGVTLLFTTTLHEAVGIGLRIMRSRIYRSFMLMNSEMIALVGSCIFKLARQIFSPATALGSPSKSDRKPKLMSFFKPRDKRYAGLRYHGYVDPEELRRRARISPDLDLPVSQFDARMHALCCTLFDICFDSLHHVFPAAISGVVLTLGSKTSFELSLFILDALSYAQDLEEAFCVIITTIYVYSIASLCARHGLPDLSGFELAEDELIEKTVSGITRLEIPSPTRFTRCYGDVCALYHGSEDAQQQVCVIRTVFASVYDGLDQPPRCGR</sequence>
<dbReference type="OrthoDB" id="10251894at2759"/>
<dbReference type="InterPro" id="IPR035969">
    <property type="entry name" value="Rab-GAP_TBC_sf"/>
</dbReference>
<accession>A0A4Z1SLK8</accession>
<reference evidence="1 2" key="1">
    <citation type="submission" date="2019-05" db="EMBL/GenBank/DDBJ databases">
        <title>The compact genome of Giardia muris reveals important steps in the evolution of intestinal protozoan parasites.</title>
        <authorList>
            <person name="Xu F."/>
            <person name="Jimenez-Gonzalez A."/>
            <person name="Einarsson E."/>
            <person name="Astvaldsson A."/>
            <person name="Peirasmaki D."/>
            <person name="Eckmann L."/>
            <person name="Andersson J.O."/>
            <person name="Svard S.G."/>
            <person name="Jerlstrom-Hultqvist J."/>
        </authorList>
    </citation>
    <scope>NUCLEOTIDE SEQUENCE [LARGE SCALE GENOMIC DNA]</scope>
    <source>
        <strain evidence="1 2">Roberts-Thomson</strain>
    </source>
</reference>
<protein>
    <submittedName>
        <fullName evidence="1">Uncharacterized protein</fullName>
    </submittedName>
</protein>
<dbReference type="Proteomes" id="UP000315496">
    <property type="component" value="Chromosome 5"/>
</dbReference>
<dbReference type="AlphaFoldDB" id="A0A4Z1SLK8"/>
<evidence type="ECO:0000313" key="1">
    <source>
        <dbReference type="EMBL" id="TNJ26534.1"/>
    </source>
</evidence>
<dbReference type="EMBL" id="VDLU01000005">
    <property type="protein sequence ID" value="TNJ26534.1"/>
    <property type="molecule type" value="Genomic_DNA"/>
</dbReference>
<gene>
    <name evidence="1" type="ORF">GMRT_10475</name>
</gene>